<evidence type="ECO:0000313" key="5">
    <source>
        <dbReference type="Proteomes" id="UP000320475"/>
    </source>
</evidence>
<feature type="region of interest" description="Disordered" evidence="3">
    <location>
        <begin position="849"/>
        <end position="875"/>
    </location>
</feature>
<name>A0A507DGU0_9FUNG</name>
<comment type="function">
    <text evidence="1">Involved in endocytosis.</text>
</comment>
<dbReference type="PANTHER" id="PTHR23083">
    <property type="entry name" value="TETRATRICOPEPTIDE REPEAT PROTEIN, TPR"/>
    <property type="match status" value="1"/>
</dbReference>
<evidence type="ECO:0000313" key="4">
    <source>
        <dbReference type="EMBL" id="TPX50108.1"/>
    </source>
</evidence>
<dbReference type="InterPro" id="IPR019734">
    <property type="entry name" value="TPR_rpt"/>
</dbReference>
<dbReference type="Proteomes" id="UP000320475">
    <property type="component" value="Unassembled WGS sequence"/>
</dbReference>
<feature type="region of interest" description="Disordered" evidence="3">
    <location>
        <begin position="1090"/>
        <end position="1133"/>
    </location>
</feature>
<reference evidence="4 5" key="1">
    <citation type="journal article" date="2019" name="Sci. Rep.">
        <title>Comparative genomics of chytrid fungi reveal insights into the obligate biotrophic and pathogenic lifestyle of Synchytrium endobioticum.</title>
        <authorList>
            <person name="van de Vossenberg B.T.L.H."/>
            <person name="Warris S."/>
            <person name="Nguyen H.D.T."/>
            <person name="van Gent-Pelzer M.P.E."/>
            <person name="Joly D.L."/>
            <person name="van de Geest H.C."/>
            <person name="Bonants P.J.M."/>
            <person name="Smith D.S."/>
            <person name="Levesque C.A."/>
            <person name="van der Lee T.A.J."/>
        </authorList>
    </citation>
    <scope>NUCLEOTIDE SEQUENCE [LARGE SCALE GENOMIC DNA]</scope>
    <source>
        <strain evidence="4 5">LEV6574</strain>
    </source>
</reference>
<feature type="compositionally biased region" description="Polar residues" evidence="3">
    <location>
        <begin position="1115"/>
        <end position="1131"/>
    </location>
</feature>
<dbReference type="VEuPathDB" id="FungiDB:SeMB42_g00145"/>
<proteinExistence type="inferred from homology"/>
<accession>A0A507DGU0</accession>
<dbReference type="OrthoDB" id="29013at2759"/>
<evidence type="ECO:0000256" key="2">
    <source>
        <dbReference type="ARBA" id="ARBA00038251"/>
    </source>
</evidence>
<dbReference type="SMART" id="SM00028">
    <property type="entry name" value="TPR"/>
    <property type="match status" value="4"/>
</dbReference>
<evidence type="ECO:0000256" key="3">
    <source>
        <dbReference type="SAM" id="MobiDB-lite"/>
    </source>
</evidence>
<dbReference type="Gene3D" id="1.25.40.10">
    <property type="entry name" value="Tetratricopeptide repeat domain"/>
    <property type="match status" value="1"/>
</dbReference>
<dbReference type="InterPro" id="IPR051722">
    <property type="entry name" value="Endocytosis_PI4K-reg_protein"/>
</dbReference>
<feature type="compositionally biased region" description="Low complexity" evidence="3">
    <location>
        <begin position="1090"/>
        <end position="1114"/>
    </location>
</feature>
<evidence type="ECO:0000256" key="1">
    <source>
        <dbReference type="ARBA" id="ARBA00002550"/>
    </source>
</evidence>
<sequence>MPIPSHRIPSANTSQCQRHSIPMSGSKSPEHDVDLFRSRGQWLQARDALKRYKSKASAFNPTEAAIYELVVLAETSLNLYLQANPLKISAQFDADVPSRPLATKIPVLNLSLPDVTSACLEAIKRCEGTPRPGLDRTSIYMKQAHAILARLDLISGQYQAVVNRLQALSPQAPELTPLPDLSAYSRVMLTMSHFLHGYALELMNQDQLAIAIYADALRQIESGLPDAIVFPNPDDVDQWTLWVEQVLYHHSMLCLRHNHVNEAQKILQIYLKFLAPAPVTFLTSRRIAVGRAYLSLISTNLPRPLSGVTSEPTIACSVPVDVQFELVRHLPTYERLVTSLLPFPKGENETPIEKGRAQRVAECYDWWVMADSAGPENELVGDLVERHYRLIETLYRGTKHTFQSMRLLRYLSHAFASLVHAFGDNMSRDEKREAAAAVEAYLFIFNTRHHSAVDLERKRREDAILFLRRSTLGRGGERKSADDKRKSMERRMMAAALDTMSPPASSTSHDAVDKSSVSLTDLGKSPVNRHFTAGNSVNVTLADSNTPIRIDVVDEETVGDVLGVLISGIRILLSTVQGDERKLEKAIEYGRRGVDLIKSHAGKEKHHLLRRAQQWLGISLAELALEVRDSGFRRQCQAEALEALQDAAALFTADDRSAWDVLYQLALQAAELGEIGQAYDAIQQSLTYNPTHIPSWNLLALLLSSKKAWDDGIRVIETGWTHSINHLVAKARTARKLSTEVSDDASKRVLSGAATTDVFSWDWVDTLYKEDLISLKLTSLALEAARFGPKAALDSVHSIFALYRKFFGYVLVGLDESASSDSTDVNRSNTSAPSSILYATGSSNPSAINAGAISPSHSPSASLTKEEPPLEPLSLPKSLSPFRFYHSRNASTTLSSTSPSGTSPSSANLPALYRLRQYDLLLQLWITVASLYREIDAFSEAAQAVDTAEHVAEVVAMIDGRTAEFGSGRLFGGGSVHQVMMDRRRVGTKKRRGVFAMNPRAYLSGNGSQEGVANQAAGRWNGASDAVKRMLADVVFESSMLRHARLVALNRSPPLTRAHKYLSPVAQVEAARLRSRKISVPKSPSAYSLASAYSGADTPPCTTSPLTPTTPNAPNVSGTASHGSVSSTAGNNLGMGGSKGSTFDLRWTSANGGAAGGGGDDGAANGATPTDNTNINMTVASQRPISLDSVIQDLHLATLLDDDHLPARVCLALLYSANNNHSLAASILERAVKRGKARGCGGGSTGITTVYGGMTGCFGWESWRALGLALQKVGRLDEAKTSLMFSVKLERVGFARGAELLKRVVY</sequence>
<comment type="similarity">
    <text evidence="2">Belongs to the YPP1 family.</text>
</comment>
<feature type="region of interest" description="Disordered" evidence="3">
    <location>
        <begin position="1"/>
        <end position="31"/>
    </location>
</feature>
<dbReference type="SUPFAM" id="SSF48452">
    <property type="entry name" value="TPR-like"/>
    <property type="match status" value="2"/>
</dbReference>
<dbReference type="EMBL" id="QEAM01000022">
    <property type="protein sequence ID" value="TPX50108.1"/>
    <property type="molecule type" value="Genomic_DNA"/>
</dbReference>
<organism evidence="4 5">
    <name type="scientific">Synchytrium endobioticum</name>
    <dbReference type="NCBI Taxonomy" id="286115"/>
    <lineage>
        <taxon>Eukaryota</taxon>
        <taxon>Fungi</taxon>
        <taxon>Fungi incertae sedis</taxon>
        <taxon>Chytridiomycota</taxon>
        <taxon>Chytridiomycota incertae sedis</taxon>
        <taxon>Chytridiomycetes</taxon>
        <taxon>Synchytriales</taxon>
        <taxon>Synchytriaceae</taxon>
        <taxon>Synchytrium</taxon>
    </lineage>
</organism>
<feature type="compositionally biased region" description="Polar residues" evidence="3">
    <location>
        <begin position="10"/>
        <end position="27"/>
    </location>
</feature>
<gene>
    <name evidence="4" type="ORF">SeLEV6574_g01094</name>
</gene>
<dbReference type="InterPro" id="IPR011990">
    <property type="entry name" value="TPR-like_helical_dom_sf"/>
</dbReference>
<comment type="caution">
    <text evidence="4">The sequence shown here is derived from an EMBL/GenBank/DDBJ whole genome shotgun (WGS) entry which is preliminary data.</text>
</comment>
<protein>
    <submittedName>
        <fullName evidence="4">Uncharacterized protein</fullName>
    </submittedName>
</protein>
<dbReference type="PANTHER" id="PTHR23083:SF464">
    <property type="entry name" value="TETRATRICOPEPTIDE REPEAT DOMAIN 7, ISOFORM A"/>
    <property type="match status" value="1"/>
</dbReference>